<evidence type="ECO:0000256" key="1">
    <source>
        <dbReference type="SAM" id="MobiDB-lite"/>
    </source>
</evidence>
<evidence type="ECO:0000313" key="3">
    <source>
        <dbReference type="EMBL" id="KAK7740426.1"/>
    </source>
</evidence>
<feature type="compositionally biased region" description="Low complexity" evidence="1">
    <location>
        <begin position="50"/>
        <end position="71"/>
    </location>
</feature>
<sequence>MASAQVCPVVGTTNSTLPPSHPDVDLSQPGAQCPVVGARTEHHRHLAKHPSVASATAAAPSAPTTQSAGSSDAQICPALRTLVESDPRSRAMDDKVCPVVGPVTTVLPPDHPPTDGRADADACPVTKARVGHHKDKVVVHPKVEDAGAVCPVTGAGAAK</sequence>
<dbReference type="GO" id="GO:0006778">
    <property type="term" value="P:porphyrin-containing compound metabolic process"/>
    <property type="evidence" value="ECO:0007669"/>
    <property type="project" value="InterPro"/>
</dbReference>
<evidence type="ECO:0000313" key="4">
    <source>
        <dbReference type="Proteomes" id="UP001320420"/>
    </source>
</evidence>
<feature type="region of interest" description="Disordered" evidence="1">
    <location>
        <begin position="1"/>
        <end position="75"/>
    </location>
</feature>
<proteinExistence type="predicted"/>
<evidence type="ECO:0000259" key="2">
    <source>
        <dbReference type="Pfam" id="PF09029"/>
    </source>
</evidence>
<reference evidence="3 4" key="1">
    <citation type="submission" date="2024-02" db="EMBL/GenBank/DDBJ databases">
        <title>De novo assembly and annotation of 12 fungi associated with fruit tree decline syndrome in Ontario, Canada.</title>
        <authorList>
            <person name="Sulman M."/>
            <person name="Ellouze W."/>
            <person name="Ilyukhin E."/>
        </authorList>
    </citation>
    <scope>NUCLEOTIDE SEQUENCE [LARGE SCALE GENOMIC DNA]</scope>
    <source>
        <strain evidence="3 4">M11/M66-122</strain>
    </source>
</reference>
<name>A0AAN9YF47_9PEZI</name>
<dbReference type="GO" id="GO:0003870">
    <property type="term" value="F:5-aminolevulinate synthase activity"/>
    <property type="evidence" value="ECO:0007669"/>
    <property type="project" value="InterPro"/>
</dbReference>
<accession>A0AAN9YF47</accession>
<dbReference type="InterPro" id="IPR015118">
    <property type="entry name" value="5aminolev_synth_preseq"/>
</dbReference>
<keyword evidence="4" id="KW-1185">Reference proteome</keyword>
<dbReference type="GO" id="GO:0030170">
    <property type="term" value="F:pyridoxal phosphate binding"/>
    <property type="evidence" value="ECO:0007669"/>
    <property type="project" value="InterPro"/>
</dbReference>
<dbReference type="EMBL" id="JAKJXP020000170">
    <property type="protein sequence ID" value="KAK7740426.1"/>
    <property type="molecule type" value="Genomic_DNA"/>
</dbReference>
<comment type="caution">
    <text evidence="3">The sequence shown here is derived from an EMBL/GenBank/DDBJ whole genome shotgun (WGS) entry which is preliminary data.</text>
</comment>
<dbReference type="Proteomes" id="UP001320420">
    <property type="component" value="Unassembled WGS sequence"/>
</dbReference>
<feature type="domain" description="5-aminolevulinate synthase presequence" evidence="2">
    <location>
        <begin position="72"/>
        <end position="144"/>
    </location>
</feature>
<gene>
    <name evidence="3" type="ORF">SLS62_011107</name>
</gene>
<dbReference type="Pfam" id="PF09029">
    <property type="entry name" value="Preseq_ALAS"/>
    <property type="match status" value="1"/>
</dbReference>
<protein>
    <recommendedName>
        <fullName evidence="2">5-aminolevulinate synthase presequence domain-containing protein</fullName>
    </recommendedName>
</protein>
<organism evidence="3 4">
    <name type="scientific">Diatrype stigma</name>
    <dbReference type="NCBI Taxonomy" id="117547"/>
    <lineage>
        <taxon>Eukaryota</taxon>
        <taxon>Fungi</taxon>
        <taxon>Dikarya</taxon>
        <taxon>Ascomycota</taxon>
        <taxon>Pezizomycotina</taxon>
        <taxon>Sordariomycetes</taxon>
        <taxon>Xylariomycetidae</taxon>
        <taxon>Xylariales</taxon>
        <taxon>Diatrypaceae</taxon>
        <taxon>Diatrype</taxon>
    </lineage>
</organism>
<dbReference type="GO" id="GO:0005759">
    <property type="term" value="C:mitochondrial matrix"/>
    <property type="evidence" value="ECO:0007669"/>
    <property type="project" value="InterPro"/>
</dbReference>
<dbReference type="AlphaFoldDB" id="A0AAN9YF47"/>